<dbReference type="CDD" id="cd01723">
    <property type="entry name" value="LSm4"/>
    <property type="match status" value="1"/>
</dbReference>
<keyword evidence="4 9" id="KW-0747">Spliceosome</keyword>
<evidence type="ECO:0000313" key="11">
    <source>
        <dbReference type="EMBL" id="EAN31261.1"/>
    </source>
</evidence>
<dbReference type="GO" id="GO:0000956">
    <property type="term" value="P:nuclear-transcribed mRNA catabolic process"/>
    <property type="evidence" value="ECO:0007669"/>
    <property type="project" value="UniProtKB-UniRule"/>
</dbReference>
<dbReference type="GO" id="GO:0000398">
    <property type="term" value="P:mRNA splicing, via spliceosome"/>
    <property type="evidence" value="ECO:0007669"/>
    <property type="project" value="InterPro"/>
</dbReference>
<keyword evidence="6 9" id="KW-0508">mRNA splicing</keyword>
<dbReference type="PROSITE" id="PS52002">
    <property type="entry name" value="SM"/>
    <property type="match status" value="1"/>
</dbReference>
<protein>
    <recommendedName>
        <fullName evidence="9">U6 snRNA-associated Sm-like protein LSm4</fullName>
    </recommendedName>
</protein>
<dbReference type="GO" id="GO:0003723">
    <property type="term" value="F:RNA binding"/>
    <property type="evidence" value="ECO:0007669"/>
    <property type="project" value="UniProtKB-KW"/>
</dbReference>
<evidence type="ECO:0000256" key="2">
    <source>
        <dbReference type="ARBA" id="ARBA00006850"/>
    </source>
</evidence>
<organism evidence="11 12">
    <name type="scientific">Theileria parva</name>
    <name type="common">East coast fever infection agent</name>
    <dbReference type="NCBI Taxonomy" id="5875"/>
    <lineage>
        <taxon>Eukaryota</taxon>
        <taxon>Sar</taxon>
        <taxon>Alveolata</taxon>
        <taxon>Apicomplexa</taxon>
        <taxon>Aconoidasida</taxon>
        <taxon>Piroplasmida</taxon>
        <taxon>Theileriidae</taxon>
        <taxon>Theileria</taxon>
    </lineage>
</organism>
<dbReference type="eggNOG" id="KOG3293">
    <property type="taxonomic scope" value="Eukaryota"/>
</dbReference>
<comment type="function">
    <text evidence="9">Binds specifically to the 3'-terminal U-tract of U6 snRNA.</text>
</comment>
<dbReference type="SUPFAM" id="SSF50182">
    <property type="entry name" value="Sm-like ribonucleoproteins"/>
    <property type="match status" value="1"/>
</dbReference>
<dbReference type="InterPro" id="IPR034101">
    <property type="entry name" value="Lsm4"/>
</dbReference>
<keyword evidence="3 9" id="KW-0507">mRNA processing</keyword>
<evidence type="ECO:0000313" key="12">
    <source>
        <dbReference type="Proteomes" id="UP000001949"/>
    </source>
</evidence>
<comment type="subcellular location">
    <subcellularLocation>
        <location evidence="1 9">Nucleus</location>
    </subcellularLocation>
</comment>
<comment type="caution">
    <text evidence="11">The sequence shown here is derived from an EMBL/GenBank/DDBJ whole genome shotgun (WGS) entry which is preliminary data.</text>
</comment>
<dbReference type="FunCoup" id="Q4MZK0">
    <property type="interactions" value="242"/>
</dbReference>
<sequence length="141" mass="16340">MVLPLTLLRAGKSQPTLIELKNGETYSGILDSCDAFMNMHMVNVVCTSKSGTDFWKLDECFIRGNTVKSLRLPNEVAEIAKEEKRPRKTRKNHYKSLFRAASGSYIFWKRKRFPLFCEAGNISYYTRSLSNRDYHLYSPIM</sequence>
<dbReference type="GO" id="GO:0005681">
    <property type="term" value="C:spliceosomal complex"/>
    <property type="evidence" value="ECO:0007669"/>
    <property type="project" value="UniProtKB-UniRule"/>
</dbReference>
<name>Q4MZK0_THEPA</name>
<dbReference type="Pfam" id="PF01423">
    <property type="entry name" value="LSM"/>
    <property type="match status" value="1"/>
</dbReference>
<keyword evidence="12" id="KW-1185">Reference proteome</keyword>
<dbReference type="Proteomes" id="UP000001949">
    <property type="component" value="Unassembled WGS sequence"/>
</dbReference>
<dbReference type="SMART" id="SM00651">
    <property type="entry name" value="Sm"/>
    <property type="match status" value="1"/>
</dbReference>
<evidence type="ECO:0000256" key="1">
    <source>
        <dbReference type="ARBA" id="ARBA00004123"/>
    </source>
</evidence>
<dbReference type="InterPro" id="IPR001163">
    <property type="entry name" value="Sm_dom_euk/arc"/>
</dbReference>
<dbReference type="InParanoid" id="Q4MZK0"/>
<evidence type="ECO:0000256" key="3">
    <source>
        <dbReference type="ARBA" id="ARBA00022664"/>
    </source>
</evidence>
<dbReference type="KEGG" id="tpv:TP03_0516"/>
<dbReference type="VEuPathDB" id="PiroplasmaDB:TpMuguga_03g00516"/>
<comment type="similarity">
    <text evidence="2 9">Belongs to the snRNP Sm proteins family.</text>
</comment>
<dbReference type="STRING" id="5875.Q4MZK0"/>
<keyword evidence="5 9" id="KW-0694">RNA-binding</keyword>
<evidence type="ECO:0000256" key="4">
    <source>
        <dbReference type="ARBA" id="ARBA00022728"/>
    </source>
</evidence>
<dbReference type="InterPro" id="IPR010920">
    <property type="entry name" value="LSM_dom_sf"/>
</dbReference>
<gene>
    <name evidence="9" type="primary">LSM4</name>
    <name evidence="11" type="ordered locus">TP03_0516</name>
</gene>
<dbReference type="AlphaFoldDB" id="Q4MZK0"/>
<accession>Q4MZK0</accession>
<dbReference type="InterPro" id="IPR027141">
    <property type="entry name" value="LSm4/Sm_D1/D3"/>
</dbReference>
<feature type="domain" description="Sm" evidence="10">
    <location>
        <begin position="3"/>
        <end position="76"/>
    </location>
</feature>
<keyword evidence="7 9" id="KW-0539">Nucleus</keyword>
<dbReference type="EMBL" id="AAGK01000005">
    <property type="protein sequence ID" value="EAN31261.1"/>
    <property type="molecule type" value="Genomic_DNA"/>
</dbReference>
<keyword evidence="8 9" id="KW-0687">Ribonucleoprotein</keyword>
<evidence type="ECO:0000259" key="10">
    <source>
        <dbReference type="PROSITE" id="PS52002"/>
    </source>
</evidence>
<dbReference type="InterPro" id="IPR047575">
    <property type="entry name" value="Sm"/>
</dbReference>
<evidence type="ECO:0000256" key="7">
    <source>
        <dbReference type="ARBA" id="ARBA00023242"/>
    </source>
</evidence>
<evidence type="ECO:0000256" key="9">
    <source>
        <dbReference type="RuleBase" id="RU365049"/>
    </source>
</evidence>
<evidence type="ECO:0000256" key="6">
    <source>
        <dbReference type="ARBA" id="ARBA00023187"/>
    </source>
</evidence>
<evidence type="ECO:0000256" key="8">
    <source>
        <dbReference type="ARBA" id="ARBA00023274"/>
    </source>
</evidence>
<evidence type="ECO:0000256" key="5">
    <source>
        <dbReference type="ARBA" id="ARBA00022884"/>
    </source>
</evidence>
<comment type="subunit">
    <text evidence="9">LSm subunits form a heteromer with a doughnut shape.</text>
</comment>
<reference evidence="11 12" key="1">
    <citation type="journal article" date="2005" name="Science">
        <title>Genome sequence of Theileria parva, a bovine pathogen that transforms lymphocytes.</title>
        <authorList>
            <person name="Gardner M.J."/>
            <person name="Bishop R."/>
            <person name="Shah T."/>
            <person name="de Villiers E.P."/>
            <person name="Carlton J.M."/>
            <person name="Hall N."/>
            <person name="Ren Q."/>
            <person name="Paulsen I.T."/>
            <person name="Pain A."/>
            <person name="Berriman M."/>
            <person name="Wilson R.J.M."/>
            <person name="Sato S."/>
            <person name="Ralph S.A."/>
            <person name="Mann D.J."/>
            <person name="Xiong Z."/>
            <person name="Shallom S.J."/>
            <person name="Weidman J."/>
            <person name="Jiang L."/>
            <person name="Lynn J."/>
            <person name="Weaver B."/>
            <person name="Shoaibi A."/>
            <person name="Domingo A.R."/>
            <person name="Wasawo D."/>
            <person name="Crabtree J."/>
            <person name="Wortman J.R."/>
            <person name="Haas B."/>
            <person name="Angiuoli S.V."/>
            <person name="Creasy T.H."/>
            <person name="Lu C."/>
            <person name="Suh B."/>
            <person name="Silva J.C."/>
            <person name="Utterback T.R."/>
            <person name="Feldblyum T.V."/>
            <person name="Pertea M."/>
            <person name="Allen J."/>
            <person name="Nierman W.C."/>
            <person name="Taracha E.L.N."/>
            <person name="Salzberg S.L."/>
            <person name="White O.R."/>
            <person name="Fitzhugh H.A."/>
            <person name="Morzaria S."/>
            <person name="Venter J.C."/>
            <person name="Fraser C.M."/>
            <person name="Nene V."/>
        </authorList>
    </citation>
    <scope>NUCLEOTIDE SEQUENCE [LARGE SCALE GENOMIC DNA]</scope>
    <source>
        <strain evidence="11 12">Muguga</strain>
    </source>
</reference>
<dbReference type="PANTHER" id="PTHR23338">
    <property type="entry name" value="SMALL NUCLEAR RIBONUCLEOPROTEIN SM"/>
    <property type="match status" value="1"/>
</dbReference>
<proteinExistence type="inferred from homology"/>
<dbReference type="Gene3D" id="2.30.30.100">
    <property type="match status" value="1"/>
</dbReference>